<keyword evidence="1" id="KW-0808">Transferase</keyword>
<organism evidence="1 2">
    <name type="scientific">Thermodesulfobacterium geofontis</name>
    <dbReference type="NCBI Taxonomy" id="1295609"/>
    <lineage>
        <taxon>Bacteria</taxon>
        <taxon>Pseudomonadati</taxon>
        <taxon>Thermodesulfobacteriota</taxon>
        <taxon>Thermodesulfobacteria</taxon>
        <taxon>Thermodesulfobacteriales</taxon>
        <taxon>Thermodesulfobacteriaceae</taxon>
        <taxon>Thermodesulfobacterium</taxon>
    </lineage>
</organism>
<proteinExistence type="predicted"/>
<protein>
    <submittedName>
        <fullName evidence="1">Site-specific DNA-methyltransferase</fullName>
    </submittedName>
</protein>
<reference evidence="1 2" key="1">
    <citation type="submission" date="2018-01" db="EMBL/GenBank/DDBJ databases">
        <title>Metagenomic assembled genomes from two thermal pools in the Uzon Caldera, Kamchatka, Russia.</title>
        <authorList>
            <person name="Wilkins L."/>
            <person name="Ettinger C."/>
        </authorList>
    </citation>
    <scope>NUCLEOTIDE SEQUENCE [LARGE SCALE GENOMIC DNA]</scope>
    <source>
        <strain evidence="1">ARK-04</strain>
    </source>
</reference>
<gene>
    <name evidence="1" type="ORF">C0169_05030</name>
</gene>
<keyword evidence="1" id="KW-0489">Methyltransferase</keyword>
<comment type="caution">
    <text evidence="1">The sequence shown here is derived from an EMBL/GenBank/DDBJ whole genome shotgun (WGS) entry which is preliminary data.</text>
</comment>
<dbReference type="GO" id="GO:0008168">
    <property type="term" value="F:methyltransferase activity"/>
    <property type="evidence" value="ECO:0007669"/>
    <property type="project" value="UniProtKB-KW"/>
</dbReference>
<dbReference type="GO" id="GO:0032259">
    <property type="term" value="P:methylation"/>
    <property type="evidence" value="ECO:0007669"/>
    <property type="project" value="UniProtKB-KW"/>
</dbReference>
<dbReference type="Proteomes" id="UP000235619">
    <property type="component" value="Unassembled WGS sequence"/>
</dbReference>
<accession>A0A2N7QBR5</accession>
<dbReference type="AlphaFoldDB" id="A0A2N7QBR5"/>
<dbReference type="EMBL" id="PNJD01000307">
    <property type="protein sequence ID" value="PMP95888.1"/>
    <property type="molecule type" value="Genomic_DNA"/>
</dbReference>
<evidence type="ECO:0000313" key="1">
    <source>
        <dbReference type="EMBL" id="PMP95888.1"/>
    </source>
</evidence>
<feature type="non-terminal residue" evidence="1">
    <location>
        <position position="275"/>
    </location>
</feature>
<evidence type="ECO:0000313" key="2">
    <source>
        <dbReference type="Proteomes" id="UP000235619"/>
    </source>
</evidence>
<name>A0A2N7QBR5_9BACT</name>
<sequence>MTLQKEKSRFWSILENLYSGAEPDGQSGYVNLIKQKRRYFTEFVKPKLEEYVSQRLKDFPEFEEELYNKLYTFFEPYFSDTGSVFFVKSYIYYKQYERIYTNEDVKLFWKTKDLYYIKSDILIRSMEVKLEEGYIFYFDASTVEHKKSNEKRKLIYFFDKVDEKGRIVLKVEYSERGKETKENEIIKKVRKALGDKKFKSEHLQKAIQTFEKQMKVDYFIHRDLERFLKEQFNLWLSQYLFGHEEVNLPLDRINKLLALKDVAYRVIEVIAKFEE</sequence>